<dbReference type="RefSeq" id="WP_184337830.1">
    <property type="nucleotide sequence ID" value="NZ_JACHIG010000001.1"/>
</dbReference>
<evidence type="ECO:0000313" key="2">
    <source>
        <dbReference type="Proteomes" id="UP000590740"/>
    </source>
</evidence>
<reference evidence="1 2" key="1">
    <citation type="submission" date="2020-08" db="EMBL/GenBank/DDBJ databases">
        <title>Genomic Encyclopedia of Type Strains, Phase IV (KMG-IV): sequencing the most valuable type-strain genomes for metagenomic binning, comparative biology and taxonomic classification.</title>
        <authorList>
            <person name="Goeker M."/>
        </authorList>
    </citation>
    <scope>NUCLEOTIDE SEQUENCE [LARGE SCALE GENOMIC DNA]</scope>
    <source>
        <strain evidence="1 2">DSM 12252</strain>
    </source>
</reference>
<dbReference type="AlphaFoldDB" id="A0A7W7Y758"/>
<evidence type="ECO:0000313" key="1">
    <source>
        <dbReference type="EMBL" id="MBB5030878.1"/>
    </source>
</evidence>
<dbReference type="Proteomes" id="UP000590740">
    <property type="component" value="Unassembled WGS sequence"/>
</dbReference>
<dbReference type="InterPro" id="IPR010846">
    <property type="entry name" value="AmiA-like"/>
</dbReference>
<proteinExistence type="predicted"/>
<name>A0A7W7Y758_9BACT</name>
<accession>A0A7W7Y758</accession>
<comment type="caution">
    <text evidence="1">The sequence shown here is derived from an EMBL/GenBank/DDBJ whole genome shotgun (WGS) entry which is preliminary data.</text>
</comment>
<dbReference type="EMBL" id="JACHIG010000001">
    <property type="protein sequence ID" value="MBB5030878.1"/>
    <property type="molecule type" value="Genomic_DNA"/>
</dbReference>
<evidence type="ECO:0008006" key="3">
    <source>
        <dbReference type="Google" id="ProtNLM"/>
    </source>
</evidence>
<organism evidence="1 2">
    <name type="scientific">Prosthecobacter vanneervenii</name>
    <dbReference type="NCBI Taxonomy" id="48466"/>
    <lineage>
        <taxon>Bacteria</taxon>
        <taxon>Pseudomonadati</taxon>
        <taxon>Verrucomicrobiota</taxon>
        <taxon>Verrucomicrobiia</taxon>
        <taxon>Verrucomicrobiales</taxon>
        <taxon>Verrucomicrobiaceae</taxon>
        <taxon>Prosthecobacter</taxon>
    </lineage>
</organism>
<gene>
    <name evidence="1" type="ORF">HNQ65_000432</name>
</gene>
<dbReference type="Gene3D" id="2.30.260.10">
    <property type="entry name" value="putative xylanase like domain"/>
    <property type="match status" value="1"/>
</dbReference>
<protein>
    <recommendedName>
        <fullName evidence="3">DUF1460 domain-containing protein</fullName>
    </recommendedName>
</protein>
<dbReference type="Pfam" id="PF07313">
    <property type="entry name" value="AmiA-like"/>
    <property type="match status" value="1"/>
</dbReference>
<dbReference type="SUPFAM" id="SSF54001">
    <property type="entry name" value="Cysteine proteinases"/>
    <property type="match status" value="1"/>
</dbReference>
<dbReference type="Gene3D" id="1.10.3670.10">
    <property type="entry name" value="Putative xylanase like domain"/>
    <property type="match status" value="1"/>
</dbReference>
<sequence length="294" mass="33541">MLTRRHLLKLGLMAGGSTWLRAEEFLPQSVCFKGVEVFQKIVARAVAENWAALPMGTRVAQFGLALRGIKYVGWTLEIDDRIESPSVNLTGLDCWTFFEVSLGMARMIARRQRAYSPSDLLREIEWTRYRGGVCRGRYLDRIHYLDEWFTDNAARGNIRYVTREVGPVVRLTGRANDEMSLNPKLYRYLRANPSLVPQLRQMEAKLEKVPFDFIPKEQVAACEPRIQSGDIIGIVTNRQHVFCSHVGLALRLQDGSCHFMHASATYKKVVVDKTIHEYLYSVKSHAGIVVGRPR</sequence>
<keyword evidence="2" id="KW-1185">Reference proteome</keyword>
<dbReference type="InterPro" id="IPR038765">
    <property type="entry name" value="Papain-like_cys_pep_sf"/>
</dbReference>